<feature type="chain" id="PRO_5028814789" evidence="1">
    <location>
        <begin position="19"/>
        <end position="211"/>
    </location>
</feature>
<protein>
    <submittedName>
        <fullName evidence="2">Uncharacterized protein</fullName>
    </submittedName>
</protein>
<evidence type="ECO:0000256" key="1">
    <source>
        <dbReference type="SAM" id="SignalP"/>
    </source>
</evidence>
<organism evidence="2 3">
    <name type="scientific">Orbilia oligospora</name>
    <name type="common">Nematode-trapping fungus</name>
    <name type="synonym">Arthrobotrys oligospora</name>
    <dbReference type="NCBI Taxonomy" id="2813651"/>
    <lineage>
        <taxon>Eukaryota</taxon>
        <taxon>Fungi</taxon>
        <taxon>Dikarya</taxon>
        <taxon>Ascomycota</taxon>
        <taxon>Pezizomycotina</taxon>
        <taxon>Orbiliomycetes</taxon>
        <taxon>Orbiliales</taxon>
        <taxon>Orbiliaceae</taxon>
        <taxon>Orbilia</taxon>
    </lineage>
</organism>
<feature type="signal peptide" evidence="1">
    <location>
        <begin position="1"/>
        <end position="18"/>
    </location>
</feature>
<gene>
    <name evidence="2" type="ORF">TWF788_000176</name>
</gene>
<evidence type="ECO:0000313" key="2">
    <source>
        <dbReference type="EMBL" id="KAF3192566.1"/>
    </source>
</evidence>
<sequence>MLLRIFTILVAFGGLVGAIPVPDEAHVGEGLLSLKSRQTGHQEYFINLDEKSQMFWLELAYGDAFFTRGFFKNPVEDNMKKYLTLKDIVKNLLHPLPQVLGSLGGAAYHAPHGKCRVLYCNGSNLGVSLCSRRQGDEPEVSVNSEAIGNIVEEWVEAFKWQRASTKPKTDGDFKTPIYGRSFWSEDPGWSVNIEECGNTPIDFGQDVLHDT</sequence>
<comment type="caution">
    <text evidence="2">The sequence shown here is derived from an EMBL/GenBank/DDBJ whole genome shotgun (WGS) entry which is preliminary data.</text>
</comment>
<evidence type="ECO:0000313" key="3">
    <source>
        <dbReference type="Proteomes" id="UP000479691"/>
    </source>
</evidence>
<name>A0A7C8Q4E8_ORBOL</name>
<reference evidence="2 3" key="1">
    <citation type="submission" date="2019-06" db="EMBL/GenBank/DDBJ databases">
        <authorList>
            <person name="Palmer J.M."/>
        </authorList>
    </citation>
    <scope>NUCLEOTIDE SEQUENCE [LARGE SCALE GENOMIC DNA]</scope>
    <source>
        <strain evidence="2 3">TWF788</strain>
    </source>
</reference>
<accession>A0A7C8Q4E8</accession>
<keyword evidence="1" id="KW-0732">Signal</keyword>
<proteinExistence type="predicted"/>
<dbReference type="EMBL" id="JAABOE010000001">
    <property type="protein sequence ID" value="KAF3192566.1"/>
    <property type="molecule type" value="Genomic_DNA"/>
</dbReference>
<dbReference type="AlphaFoldDB" id="A0A7C8Q4E8"/>
<dbReference type="Proteomes" id="UP000479691">
    <property type="component" value="Unassembled WGS sequence"/>
</dbReference>